<dbReference type="OrthoDB" id="2135570at2759"/>
<evidence type="ECO:0000313" key="1">
    <source>
        <dbReference type="EMBL" id="ORX83025.1"/>
    </source>
</evidence>
<comment type="caution">
    <text evidence="1">The sequence shown here is derived from an EMBL/GenBank/DDBJ whole genome shotgun (WGS) entry which is preliminary data.</text>
</comment>
<reference evidence="1 2" key="1">
    <citation type="submission" date="2016-08" db="EMBL/GenBank/DDBJ databases">
        <title>A Parts List for Fungal Cellulosomes Revealed by Comparative Genomics.</title>
        <authorList>
            <consortium name="DOE Joint Genome Institute"/>
            <person name="Haitjema C.H."/>
            <person name="Gilmore S.P."/>
            <person name="Henske J.K."/>
            <person name="Solomon K.V."/>
            <person name="De Groot R."/>
            <person name="Kuo A."/>
            <person name="Mondo S.J."/>
            <person name="Salamov A.A."/>
            <person name="Labutti K."/>
            <person name="Zhao Z."/>
            <person name="Chiniquy J."/>
            <person name="Barry K."/>
            <person name="Brewer H.M."/>
            <person name="Purvine S.O."/>
            <person name="Wright A.T."/>
            <person name="Boxma B."/>
            <person name="Van Alen T."/>
            <person name="Hackstein J.H."/>
            <person name="Baker S.E."/>
            <person name="Grigoriev I.V."/>
            <person name="O'Malley M.A."/>
        </authorList>
    </citation>
    <scope>NUCLEOTIDE SEQUENCE [LARGE SCALE GENOMIC DNA]</scope>
    <source>
        <strain evidence="1 2">S4</strain>
    </source>
</reference>
<evidence type="ECO:0000313" key="2">
    <source>
        <dbReference type="Proteomes" id="UP000193944"/>
    </source>
</evidence>
<dbReference type="Proteomes" id="UP000193944">
    <property type="component" value="Unassembled WGS sequence"/>
</dbReference>
<dbReference type="AlphaFoldDB" id="A0A1Y1XBD0"/>
<sequence length="60" mass="7193">MKLRAVRKSDYDLILKLDEKVYPVPPENKINSKIIDHWYTPYKNYGMIYVKSGYEINKVN</sequence>
<name>A0A1Y1XBD0_9FUNG</name>
<accession>A0A1Y1XBD0</accession>
<dbReference type="EMBL" id="MCFG01000082">
    <property type="protein sequence ID" value="ORX83025.1"/>
    <property type="molecule type" value="Genomic_DNA"/>
</dbReference>
<protein>
    <submittedName>
        <fullName evidence="1">Uncharacterized protein</fullName>
    </submittedName>
</protein>
<gene>
    <name evidence="1" type="ORF">BCR32DRAFT_326574</name>
</gene>
<proteinExistence type="predicted"/>
<organism evidence="1 2">
    <name type="scientific">Anaeromyces robustus</name>
    <dbReference type="NCBI Taxonomy" id="1754192"/>
    <lineage>
        <taxon>Eukaryota</taxon>
        <taxon>Fungi</taxon>
        <taxon>Fungi incertae sedis</taxon>
        <taxon>Chytridiomycota</taxon>
        <taxon>Chytridiomycota incertae sedis</taxon>
        <taxon>Neocallimastigomycetes</taxon>
        <taxon>Neocallimastigales</taxon>
        <taxon>Neocallimastigaceae</taxon>
        <taxon>Anaeromyces</taxon>
    </lineage>
</organism>
<reference evidence="1 2" key="2">
    <citation type="submission" date="2016-08" db="EMBL/GenBank/DDBJ databases">
        <title>Pervasive Adenine N6-methylation of Active Genes in Fungi.</title>
        <authorList>
            <consortium name="DOE Joint Genome Institute"/>
            <person name="Mondo S.J."/>
            <person name="Dannebaum R.O."/>
            <person name="Kuo R.C."/>
            <person name="Labutti K."/>
            <person name="Haridas S."/>
            <person name="Kuo A."/>
            <person name="Salamov A."/>
            <person name="Ahrendt S.R."/>
            <person name="Lipzen A."/>
            <person name="Sullivan W."/>
            <person name="Andreopoulos W.B."/>
            <person name="Clum A."/>
            <person name="Lindquist E."/>
            <person name="Daum C."/>
            <person name="Ramamoorthy G.K."/>
            <person name="Gryganskyi A."/>
            <person name="Culley D."/>
            <person name="Magnuson J.K."/>
            <person name="James T.Y."/>
            <person name="O'Malley M.A."/>
            <person name="Stajich J.E."/>
            <person name="Spatafora J.W."/>
            <person name="Visel A."/>
            <person name="Grigoriev I.V."/>
        </authorList>
    </citation>
    <scope>NUCLEOTIDE SEQUENCE [LARGE SCALE GENOMIC DNA]</scope>
    <source>
        <strain evidence="1 2">S4</strain>
    </source>
</reference>
<keyword evidence="2" id="KW-1185">Reference proteome</keyword>
<feature type="non-terminal residue" evidence="1">
    <location>
        <position position="60"/>
    </location>
</feature>